<feature type="domain" description="Ribosome maturation protein SDO1/SBDS N-terminal" evidence="1">
    <location>
        <begin position="5"/>
        <end position="92"/>
    </location>
</feature>
<dbReference type="Proteomes" id="UP001150925">
    <property type="component" value="Unassembled WGS sequence"/>
</dbReference>
<dbReference type="OrthoDB" id="2567806at2759"/>
<gene>
    <name evidence="2" type="ORF">IWQ62_004047</name>
</gene>
<name>A0A9W8E5Z7_9FUNG</name>
<dbReference type="AlphaFoldDB" id="A0A9W8E5Z7"/>
<sequence length="129" mass="14572">MSTTTKITYKNKERGDEEFYMFTIPGMVKEWRKDHTIPLTSVVETFDVFQSETGGNTGRATRPSKGVLRNFFETTNEDSICRFIIEHGEVKGEVQGMKEDVEFKNSVSMGQYGSSFPNFASYGDGGRRG</sequence>
<dbReference type="Pfam" id="PF01172">
    <property type="entry name" value="SBDS_N"/>
    <property type="match status" value="1"/>
</dbReference>
<reference evidence="2" key="1">
    <citation type="submission" date="2022-07" db="EMBL/GenBank/DDBJ databases">
        <title>Phylogenomic reconstructions and comparative analyses of Kickxellomycotina fungi.</title>
        <authorList>
            <person name="Reynolds N.K."/>
            <person name="Stajich J.E."/>
            <person name="Barry K."/>
            <person name="Grigoriev I.V."/>
            <person name="Crous P."/>
            <person name="Smith M.E."/>
        </authorList>
    </citation>
    <scope>NUCLEOTIDE SEQUENCE</scope>
    <source>
        <strain evidence="2">RSA 1196</strain>
    </source>
</reference>
<dbReference type="InterPro" id="IPR019783">
    <property type="entry name" value="SDO1/SBDS_N"/>
</dbReference>
<dbReference type="Gene3D" id="3.30.1250.10">
    <property type="entry name" value="Ribosome maturation protein SBDS, N-terminal domain"/>
    <property type="match status" value="1"/>
</dbReference>
<keyword evidence="3" id="KW-1185">Reference proteome</keyword>
<evidence type="ECO:0000259" key="1">
    <source>
        <dbReference type="Pfam" id="PF01172"/>
    </source>
</evidence>
<dbReference type="InterPro" id="IPR036786">
    <property type="entry name" value="Ribosome_mat_SBDS_N_sf"/>
</dbReference>
<dbReference type="EMBL" id="JANBPY010001239">
    <property type="protein sequence ID" value="KAJ1960923.1"/>
    <property type="molecule type" value="Genomic_DNA"/>
</dbReference>
<evidence type="ECO:0000313" key="2">
    <source>
        <dbReference type="EMBL" id="KAJ1960923.1"/>
    </source>
</evidence>
<comment type="caution">
    <text evidence="2">The sequence shown here is derived from an EMBL/GenBank/DDBJ whole genome shotgun (WGS) entry which is preliminary data.</text>
</comment>
<organism evidence="2 3">
    <name type="scientific">Dispira parvispora</name>
    <dbReference type="NCBI Taxonomy" id="1520584"/>
    <lineage>
        <taxon>Eukaryota</taxon>
        <taxon>Fungi</taxon>
        <taxon>Fungi incertae sedis</taxon>
        <taxon>Zoopagomycota</taxon>
        <taxon>Kickxellomycotina</taxon>
        <taxon>Dimargaritomycetes</taxon>
        <taxon>Dimargaritales</taxon>
        <taxon>Dimargaritaceae</taxon>
        <taxon>Dispira</taxon>
    </lineage>
</organism>
<protein>
    <recommendedName>
        <fullName evidence="1">Ribosome maturation protein SDO1/SBDS N-terminal domain-containing protein</fullName>
    </recommendedName>
</protein>
<evidence type="ECO:0000313" key="3">
    <source>
        <dbReference type="Proteomes" id="UP001150925"/>
    </source>
</evidence>
<accession>A0A9W8E5Z7</accession>
<proteinExistence type="predicted"/>
<dbReference type="SUPFAM" id="SSF89895">
    <property type="entry name" value="FYSH domain"/>
    <property type="match status" value="1"/>
</dbReference>